<dbReference type="OrthoDB" id="9934809at2759"/>
<dbReference type="InterPro" id="IPR027897">
    <property type="entry name" value="DUF4559"/>
</dbReference>
<dbReference type="AlphaFoldDB" id="A0A4Z2G3Z0"/>
<sequence>MVLEELAVRLNDREYKNWLKAGRCLFLLKEGLHPFITQHARAFHGDLLNQNALLRKPCVTSSCSPRGNRAFMPRGQGRVKGAEHCDASALLNLIIHCDCFHFVDPKFVREVIRFRNELMHSYDLRVTDEWMRRFQTSVRKLLVRQFGDVPQMTTAGNQIEEMLSVNLSIYVSGSDRMDSAALEEIESDSVNQWEISADLIVQWEAELLQERLRELLQAADDDAETQDTEQLKRLAGFLQANSDLSERFSSELQAINLSETGE</sequence>
<name>A0A4Z2G3Z0_9TELE</name>
<comment type="caution">
    <text evidence="1">The sequence shown here is derived from an EMBL/GenBank/DDBJ whole genome shotgun (WGS) entry which is preliminary data.</text>
</comment>
<evidence type="ECO:0000313" key="1">
    <source>
        <dbReference type="EMBL" id="TNN48229.1"/>
    </source>
</evidence>
<evidence type="ECO:0000313" key="2">
    <source>
        <dbReference type="Proteomes" id="UP000314294"/>
    </source>
</evidence>
<keyword evidence="2" id="KW-1185">Reference proteome</keyword>
<organism evidence="1 2">
    <name type="scientific">Liparis tanakae</name>
    <name type="common">Tanaka's snailfish</name>
    <dbReference type="NCBI Taxonomy" id="230148"/>
    <lineage>
        <taxon>Eukaryota</taxon>
        <taxon>Metazoa</taxon>
        <taxon>Chordata</taxon>
        <taxon>Craniata</taxon>
        <taxon>Vertebrata</taxon>
        <taxon>Euteleostomi</taxon>
        <taxon>Actinopterygii</taxon>
        <taxon>Neopterygii</taxon>
        <taxon>Teleostei</taxon>
        <taxon>Neoteleostei</taxon>
        <taxon>Acanthomorphata</taxon>
        <taxon>Eupercaria</taxon>
        <taxon>Perciformes</taxon>
        <taxon>Cottioidei</taxon>
        <taxon>Cottales</taxon>
        <taxon>Liparidae</taxon>
        <taxon>Liparis</taxon>
    </lineage>
</organism>
<gene>
    <name evidence="1" type="primary">CX038</name>
    <name evidence="1" type="ORF">EYF80_041589</name>
</gene>
<protein>
    <recommendedName>
        <fullName evidence="3">DZIP3-like HEPN domain-containing protein</fullName>
    </recommendedName>
</protein>
<reference evidence="1 2" key="1">
    <citation type="submission" date="2019-03" db="EMBL/GenBank/DDBJ databases">
        <title>First draft genome of Liparis tanakae, snailfish: a comprehensive survey of snailfish specific genes.</title>
        <authorList>
            <person name="Kim W."/>
            <person name="Song I."/>
            <person name="Jeong J.-H."/>
            <person name="Kim D."/>
            <person name="Kim S."/>
            <person name="Ryu S."/>
            <person name="Song J.Y."/>
            <person name="Lee S.K."/>
        </authorList>
    </citation>
    <scope>NUCLEOTIDE SEQUENCE [LARGE SCALE GENOMIC DNA]</scope>
    <source>
        <tissue evidence="1">Muscle</tissue>
    </source>
</reference>
<dbReference type="PANTHER" id="PTHR35083">
    <property type="entry name" value="RGD1565685 PROTEIN"/>
    <property type="match status" value="1"/>
</dbReference>
<dbReference type="EMBL" id="SRLO01000706">
    <property type="protein sequence ID" value="TNN48229.1"/>
    <property type="molecule type" value="Genomic_DNA"/>
</dbReference>
<proteinExistence type="predicted"/>
<accession>A0A4Z2G3Z0</accession>
<evidence type="ECO:0008006" key="3">
    <source>
        <dbReference type="Google" id="ProtNLM"/>
    </source>
</evidence>
<dbReference type="Pfam" id="PF15112">
    <property type="entry name" value="DUF4559"/>
    <property type="match status" value="2"/>
</dbReference>
<dbReference type="PANTHER" id="PTHR35083:SF2">
    <property type="entry name" value="CHROMOSOME 17 CXORF38 HOMOLOG"/>
    <property type="match status" value="1"/>
</dbReference>
<dbReference type="Proteomes" id="UP000314294">
    <property type="component" value="Unassembled WGS sequence"/>
</dbReference>